<reference evidence="1 2" key="1">
    <citation type="submission" date="2023-10" db="EMBL/GenBank/DDBJ databases">
        <title>Development of a sustainable strategy for remediation of hydrocarbon-contaminated territories based on the waste exchange concept.</title>
        <authorList>
            <person name="Krivoruchko A."/>
        </authorList>
    </citation>
    <scope>NUCLEOTIDE SEQUENCE [LARGE SCALE GENOMIC DNA]</scope>
    <source>
        <strain evidence="1 2">IEGM 1323</strain>
    </source>
</reference>
<name>A0ABU4BKK1_9NOCA</name>
<dbReference type="EMBL" id="JAWLJX010000016">
    <property type="protein sequence ID" value="MDV6264608.1"/>
    <property type="molecule type" value="Genomic_DNA"/>
</dbReference>
<keyword evidence="1" id="KW-0808">Transferase</keyword>
<dbReference type="RefSeq" id="WP_317566635.1">
    <property type="nucleotide sequence ID" value="NZ_JAWLJX010000016.1"/>
</dbReference>
<evidence type="ECO:0000313" key="2">
    <source>
        <dbReference type="Proteomes" id="UP001185755"/>
    </source>
</evidence>
<dbReference type="InterPro" id="IPR029063">
    <property type="entry name" value="SAM-dependent_MTases_sf"/>
</dbReference>
<dbReference type="GO" id="GO:0032259">
    <property type="term" value="P:methylation"/>
    <property type="evidence" value="ECO:0007669"/>
    <property type="project" value="UniProtKB-KW"/>
</dbReference>
<sequence length="213" mass="22853">MSVDEMFARAAAGLPCWIRERDRRRRRLPLQRWMGGVTASSDDRRVDEAVLDLCTGATLDLGCGPGRLTAALTERGITALGVDDSAAAVALCRARGGIARHQDLFAPLPRTGRWRHVLLADGNIGIGGDPLALLHRTAQLLEPGGTLVVEVGPPDAIQRTRMLRFETDAAASTWFPWTSIGSTALAALAKPSGLRTVHLGTTSGRFIAVLERQ</sequence>
<dbReference type="Pfam" id="PF13489">
    <property type="entry name" value="Methyltransf_23"/>
    <property type="match status" value="1"/>
</dbReference>
<comment type="caution">
    <text evidence="1">The sequence shown here is derived from an EMBL/GenBank/DDBJ whole genome shotgun (WGS) entry which is preliminary data.</text>
</comment>
<dbReference type="Gene3D" id="3.40.50.150">
    <property type="entry name" value="Vaccinia Virus protein VP39"/>
    <property type="match status" value="1"/>
</dbReference>
<dbReference type="CDD" id="cd02440">
    <property type="entry name" value="AdoMet_MTases"/>
    <property type="match status" value="1"/>
</dbReference>
<dbReference type="GO" id="GO:0008168">
    <property type="term" value="F:methyltransferase activity"/>
    <property type="evidence" value="ECO:0007669"/>
    <property type="project" value="UniProtKB-KW"/>
</dbReference>
<evidence type="ECO:0000313" key="1">
    <source>
        <dbReference type="EMBL" id="MDV6264608.1"/>
    </source>
</evidence>
<accession>A0ABU4BKK1</accession>
<keyword evidence="1" id="KW-0489">Methyltransferase</keyword>
<dbReference type="SUPFAM" id="SSF53335">
    <property type="entry name" value="S-adenosyl-L-methionine-dependent methyltransferases"/>
    <property type="match status" value="1"/>
</dbReference>
<keyword evidence="2" id="KW-1185">Reference proteome</keyword>
<dbReference type="Proteomes" id="UP001185755">
    <property type="component" value="Unassembled WGS sequence"/>
</dbReference>
<proteinExistence type="predicted"/>
<gene>
    <name evidence="1" type="ORF">R3P96_25000</name>
</gene>
<organism evidence="1 2">
    <name type="scientific">Rhodococcoides yunnanense</name>
    <dbReference type="NCBI Taxonomy" id="278209"/>
    <lineage>
        <taxon>Bacteria</taxon>
        <taxon>Bacillati</taxon>
        <taxon>Actinomycetota</taxon>
        <taxon>Actinomycetes</taxon>
        <taxon>Mycobacteriales</taxon>
        <taxon>Nocardiaceae</taxon>
        <taxon>Rhodococcoides</taxon>
    </lineage>
</organism>
<protein>
    <submittedName>
        <fullName evidence="1">Methyltransferase domain-containing protein</fullName>
    </submittedName>
</protein>